<feature type="region of interest" description="Disordered" evidence="2">
    <location>
        <begin position="535"/>
        <end position="566"/>
    </location>
</feature>
<organism evidence="4 5">
    <name type="scientific">Armillaria novae-zelandiae</name>
    <dbReference type="NCBI Taxonomy" id="153914"/>
    <lineage>
        <taxon>Eukaryota</taxon>
        <taxon>Fungi</taxon>
        <taxon>Dikarya</taxon>
        <taxon>Basidiomycota</taxon>
        <taxon>Agaricomycotina</taxon>
        <taxon>Agaricomycetes</taxon>
        <taxon>Agaricomycetidae</taxon>
        <taxon>Agaricales</taxon>
        <taxon>Marasmiineae</taxon>
        <taxon>Physalacriaceae</taxon>
        <taxon>Armillaria</taxon>
    </lineage>
</organism>
<name>A0AA39UHA0_9AGAR</name>
<evidence type="ECO:0000259" key="3">
    <source>
        <dbReference type="Pfam" id="PF07814"/>
    </source>
</evidence>
<dbReference type="Proteomes" id="UP001175227">
    <property type="component" value="Unassembled WGS sequence"/>
</dbReference>
<feature type="compositionally biased region" description="Polar residues" evidence="2">
    <location>
        <begin position="76"/>
        <end position="91"/>
    </location>
</feature>
<feature type="compositionally biased region" description="Basic and acidic residues" evidence="2">
    <location>
        <begin position="543"/>
        <end position="553"/>
    </location>
</feature>
<dbReference type="InterPro" id="IPR039874">
    <property type="entry name" value="WAPL"/>
</dbReference>
<feature type="compositionally biased region" description="Pro residues" evidence="2">
    <location>
        <begin position="107"/>
        <end position="121"/>
    </location>
</feature>
<dbReference type="Gene3D" id="1.25.10.10">
    <property type="entry name" value="Leucine-rich Repeat Variant"/>
    <property type="match status" value="2"/>
</dbReference>
<proteinExistence type="inferred from homology"/>
<sequence>MSLPRTYGRNSAKRKLVNAADSDEEVLKRRKRKTPPTPSKIPRDLSQIFELASPAASSSGSSGKLARRMLGRSKTESSIDGTGRSGSSTPSLARRTPSLPSVLSPSKPIPTLFPDPPPPQHRAPVKRTYAGKSRSFLVSLPVNAAAASGLGLEDDDFLNRESYSSLRSRWGVDTSEDDPYPQPSPSRSHSDSNPATPNSSPPKRSKSKSKGGGTANALVPEPLPNGMMNPLKSITELRSKGENRRFLDEVGYLIEGMDKDGRVGLRRSSALEIATKLCDSDFTRKAKAADFIGQTWDTFVENGAGDGKDKILDLILVVFSALVARDDVSLADSYFATTLFAMLARLTPETDLFSPDIQLRKMGVKKNEQVLLRSIHSTIALSSLFEDGVAFTSQALLKSLRHYLDKPFPLTATRHDKSIDFPSTHNILRLLDSFLLGQWAGSGYGNDQSRNLLEEAREDWLLKGLISCGVRTEIAMKTSEPSGKADIDSCLDMVLRVLVSLSHRDQDWCENLLAHPTAPLFIIRTIVRADRIRHEYQGTPQDKTNDKVKKEESDTGLNNEENSDDDTSQARVLDRLCLALALFTNLVQQVEDAKDVLRGLLLDPSCALTKPTCLHKCSCRRPTSALNLLAQVYLHQVPIFGDPKVKMERQSSPAFGTDPLQSADASFLLGHLSVLFGLLMKGSEDNQTVILDGLCSTRMTRTVQLNSLVEHAADLAAFYAMIKGEEADTEGNKGEDVAKDVIKFLQVLRDKQK</sequence>
<reference evidence="4" key="1">
    <citation type="submission" date="2023-06" db="EMBL/GenBank/DDBJ databases">
        <authorList>
            <consortium name="Lawrence Berkeley National Laboratory"/>
            <person name="Ahrendt S."/>
            <person name="Sahu N."/>
            <person name="Indic B."/>
            <person name="Wong-Bajracharya J."/>
            <person name="Merenyi Z."/>
            <person name="Ke H.-M."/>
            <person name="Monk M."/>
            <person name="Kocsube S."/>
            <person name="Drula E."/>
            <person name="Lipzen A."/>
            <person name="Balint B."/>
            <person name="Henrissat B."/>
            <person name="Andreopoulos B."/>
            <person name="Martin F.M."/>
            <person name="Harder C.B."/>
            <person name="Rigling D."/>
            <person name="Ford K.L."/>
            <person name="Foster G.D."/>
            <person name="Pangilinan J."/>
            <person name="Papanicolaou A."/>
            <person name="Barry K."/>
            <person name="LaButti K."/>
            <person name="Viragh M."/>
            <person name="Koriabine M."/>
            <person name="Yan M."/>
            <person name="Riley R."/>
            <person name="Champramary S."/>
            <person name="Plett K.L."/>
            <person name="Tsai I.J."/>
            <person name="Slot J."/>
            <person name="Sipos G."/>
            <person name="Plett J."/>
            <person name="Nagy L.G."/>
            <person name="Grigoriev I.V."/>
        </authorList>
    </citation>
    <scope>NUCLEOTIDE SEQUENCE</scope>
    <source>
        <strain evidence="4">ICMP 16352</strain>
    </source>
</reference>
<keyword evidence="5" id="KW-1185">Reference proteome</keyword>
<evidence type="ECO:0000256" key="2">
    <source>
        <dbReference type="SAM" id="MobiDB-lite"/>
    </source>
</evidence>
<dbReference type="PANTHER" id="PTHR22100:SF13">
    <property type="entry name" value="WINGS APART-LIKE PROTEIN HOMOLOG"/>
    <property type="match status" value="1"/>
</dbReference>
<dbReference type="EMBL" id="JAUEPR010000002">
    <property type="protein sequence ID" value="KAK0489342.1"/>
    <property type="molecule type" value="Genomic_DNA"/>
</dbReference>
<feature type="compositionally biased region" description="Low complexity" evidence="2">
    <location>
        <begin position="97"/>
        <end position="106"/>
    </location>
</feature>
<comment type="caution">
    <text evidence="4">The sequence shown here is derived from an EMBL/GenBank/DDBJ whole genome shotgun (WGS) entry which is preliminary data.</text>
</comment>
<protein>
    <recommendedName>
        <fullName evidence="3">Wings apart-like protein C-terminal domain-containing protein</fullName>
    </recommendedName>
</protein>
<comment type="similarity">
    <text evidence="1">Belongs to the WAPL family.</text>
</comment>
<dbReference type="AlphaFoldDB" id="A0AA39UHA0"/>
<evidence type="ECO:0000313" key="5">
    <source>
        <dbReference type="Proteomes" id="UP001175227"/>
    </source>
</evidence>
<accession>A0AA39UHA0</accession>
<gene>
    <name evidence="4" type="ORF">IW261DRAFT_1444455</name>
</gene>
<feature type="compositionally biased region" description="Low complexity" evidence="2">
    <location>
        <begin position="52"/>
        <end position="63"/>
    </location>
</feature>
<dbReference type="InterPro" id="IPR011989">
    <property type="entry name" value="ARM-like"/>
</dbReference>
<feature type="compositionally biased region" description="Polar residues" evidence="2">
    <location>
        <begin position="185"/>
        <end position="196"/>
    </location>
</feature>
<dbReference type="InterPro" id="IPR022771">
    <property type="entry name" value="WAPL_C"/>
</dbReference>
<dbReference type="PANTHER" id="PTHR22100">
    <property type="entry name" value="WINGS APART-LIKE PROTEIN HOMOLOG"/>
    <property type="match status" value="1"/>
</dbReference>
<feature type="domain" description="Wings apart-like protein C-terminal" evidence="3">
    <location>
        <begin position="231"/>
        <end position="384"/>
    </location>
</feature>
<evidence type="ECO:0000256" key="1">
    <source>
        <dbReference type="ARBA" id="ARBA00006854"/>
    </source>
</evidence>
<dbReference type="Pfam" id="PF07814">
    <property type="entry name" value="WAPL"/>
    <property type="match status" value="1"/>
</dbReference>
<feature type="region of interest" description="Disordered" evidence="2">
    <location>
        <begin position="167"/>
        <end position="230"/>
    </location>
</feature>
<evidence type="ECO:0000313" key="4">
    <source>
        <dbReference type="EMBL" id="KAK0489342.1"/>
    </source>
</evidence>
<feature type="region of interest" description="Disordered" evidence="2">
    <location>
        <begin position="1"/>
        <end position="128"/>
    </location>
</feature>